<evidence type="ECO:0000256" key="2">
    <source>
        <dbReference type="ARBA" id="ARBA00023125"/>
    </source>
</evidence>
<feature type="transmembrane region" description="Helical" evidence="5">
    <location>
        <begin position="59"/>
        <end position="78"/>
    </location>
</feature>
<feature type="transmembrane region" description="Helical" evidence="5">
    <location>
        <begin position="31"/>
        <end position="53"/>
    </location>
</feature>
<evidence type="ECO:0000256" key="1">
    <source>
        <dbReference type="ARBA" id="ARBA00023015"/>
    </source>
</evidence>
<dbReference type="EMBL" id="CP114029">
    <property type="protein sequence ID" value="WAP67936.1"/>
    <property type="molecule type" value="Genomic_DNA"/>
</dbReference>
<dbReference type="Gene3D" id="1.10.10.60">
    <property type="entry name" value="Homeodomain-like"/>
    <property type="match status" value="1"/>
</dbReference>
<keyword evidence="1" id="KW-0805">Transcription regulation</keyword>
<evidence type="ECO:0000313" key="7">
    <source>
        <dbReference type="EMBL" id="WAP67936.1"/>
    </source>
</evidence>
<feature type="region of interest" description="Disordered" evidence="4">
    <location>
        <begin position="340"/>
        <end position="365"/>
    </location>
</feature>
<accession>A0ABY7BVU6</accession>
<feature type="transmembrane region" description="Helical" evidence="5">
    <location>
        <begin position="6"/>
        <end position="22"/>
    </location>
</feature>
<sequence>MLALPISIVVSLALAYVLARLLHGRRVTMPLAALLGACILQGVVNALAQYYGVPGFRPLQPVTAVAIPPLAFLALGAAQGRGRTGAALHLLAPAFVGFCVLTAPQAIDVAVVAIFAGYGAAMLSALRSGADALPEARLDAGDWPPLVWRAIAASLIASALSDVAIGLAVFAGEGWLKGWIVSFGTSLTLLLIGGLAASRSIGPPVVEATIGPAREADVDGGEAAAERQRDAAIMTDLEQLLAGQKLYRDGDLTLARLARRLGLPAKRVSEAINRQTGENVSRYVNGFRIADACAAIEEGQSVTEAMLGSGFATKSNFNREFRRVTGRAPTEWAARERPVIGHSPGDAAARPPAHPARLTAVPDGK</sequence>
<evidence type="ECO:0000313" key="8">
    <source>
        <dbReference type="Proteomes" id="UP001164020"/>
    </source>
</evidence>
<evidence type="ECO:0000259" key="6">
    <source>
        <dbReference type="PROSITE" id="PS01124"/>
    </source>
</evidence>
<dbReference type="SUPFAM" id="SSF46689">
    <property type="entry name" value="Homeodomain-like"/>
    <property type="match status" value="1"/>
</dbReference>
<protein>
    <submittedName>
        <fullName evidence="7">AraC family transcriptional regulator</fullName>
    </submittedName>
</protein>
<keyword evidence="2" id="KW-0238">DNA-binding</keyword>
<organism evidence="7 8">
    <name type="scientific">Jiella pelagia</name>
    <dbReference type="NCBI Taxonomy" id="2986949"/>
    <lineage>
        <taxon>Bacteria</taxon>
        <taxon>Pseudomonadati</taxon>
        <taxon>Pseudomonadota</taxon>
        <taxon>Alphaproteobacteria</taxon>
        <taxon>Hyphomicrobiales</taxon>
        <taxon>Aurantimonadaceae</taxon>
        <taxon>Jiella</taxon>
    </lineage>
</organism>
<dbReference type="Proteomes" id="UP001164020">
    <property type="component" value="Chromosome"/>
</dbReference>
<feature type="domain" description="HTH araC/xylS-type" evidence="6">
    <location>
        <begin position="231"/>
        <end position="335"/>
    </location>
</feature>
<gene>
    <name evidence="7" type="ORF">OH818_21250</name>
</gene>
<dbReference type="RefSeq" id="WP_268880411.1">
    <property type="nucleotide sequence ID" value="NZ_CP114029.1"/>
</dbReference>
<evidence type="ECO:0000256" key="5">
    <source>
        <dbReference type="SAM" id="Phobius"/>
    </source>
</evidence>
<feature type="transmembrane region" description="Helical" evidence="5">
    <location>
        <begin position="178"/>
        <end position="197"/>
    </location>
</feature>
<dbReference type="PANTHER" id="PTHR43280:SF29">
    <property type="entry name" value="ARAC-FAMILY TRANSCRIPTIONAL REGULATOR"/>
    <property type="match status" value="1"/>
</dbReference>
<dbReference type="InterPro" id="IPR018060">
    <property type="entry name" value="HTH_AraC"/>
</dbReference>
<evidence type="ECO:0000256" key="3">
    <source>
        <dbReference type="ARBA" id="ARBA00023163"/>
    </source>
</evidence>
<keyword evidence="5" id="KW-1133">Transmembrane helix</keyword>
<feature type="transmembrane region" description="Helical" evidence="5">
    <location>
        <begin position="146"/>
        <end position="172"/>
    </location>
</feature>
<keyword evidence="3" id="KW-0804">Transcription</keyword>
<keyword evidence="5" id="KW-0812">Transmembrane</keyword>
<proteinExistence type="predicted"/>
<feature type="transmembrane region" description="Helical" evidence="5">
    <location>
        <begin position="85"/>
        <end position="103"/>
    </location>
</feature>
<dbReference type="SMART" id="SM00342">
    <property type="entry name" value="HTH_ARAC"/>
    <property type="match status" value="1"/>
</dbReference>
<reference evidence="7" key="1">
    <citation type="submission" date="2022-12" db="EMBL/GenBank/DDBJ databases">
        <title>Jiella pelagia sp. nov., isolated from phosphonate enriched culture of Northwest Pacific surface seawater.</title>
        <authorList>
            <person name="Shin D.Y."/>
            <person name="Hwang C.Y."/>
        </authorList>
    </citation>
    <scope>NUCLEOTIDE SEQUENCE</scope>
    <source>
        <strain evidence="7">HL-NP1</strain>
    </source>
</reference>
<dbReference type="Pfam" id="PF12833">
    <property type="entry name" value="HTH_18"/>
    <property type="match status" value="1"/>
</dbReference>
<dbReference type="InterPro" id="IPR009057">
    <property type="entry name" value="Homeodomain-like_sf"/>
</dbReference>
<feature type="compositionally biased region" description="Low complexity" evidence="4">
    <location>
        <begin position="347"/>
        <end position="357"/>
    </location>
</feature>
<name>A0ABY7BVU6_9HYPH</name>
<dbReference type="PANTHER" id="PTHR43280">
    <property type="entry name" value="ARAC-FAMILY TRANSCRIPTIONAL REGULATOR"/>
    <property type="match status" value="1"/>
</dbReference>
<evidence type="ECO:0000256" key="4">
    <source>
        <dbReference type="SAM" id="MobiDB-lite"/>
    </source>
</evidence>
<keyword evidence="8" id="KW-1185">Reference proteome</keyword>
<dbReference type="PROSITE" id="PS01124">
    <property type="entry name" value="HTH_ARAC_FAMILY_2"/>
    <property type="match status" value="1"/>
</dbReference>
<keyword evidence="5" id="KW-0472">Membrane</keyword>